<feature type="signal peptide" evidence="2">
    <location>
        <begin position="1"/>
        <end position="20"/>
    </location>
</feature>
<protein>
    <recommendedName>
        <fullName evidence="5">DUF1344 domain-containing protein</fullName>
    </recommendedName>
</protein>
<reference evidence="3 4" key="1">
    <citation type="submission" date="2024-02" db="EMBL/GenBank/DDBJ databases">
        <title>Roseovarius strain W115 nov., isolated from a marine algae.</title>
        <authorList>
            <person name="Lee M.W."/>
            <person name="Lee J.K."/>
            <person name="Kim J.M."/>
            <person name="Choi D.G."/>
            <person name="Baek J.H."/>
            <person name="Bayburt H."/>
            <person name="Jung J.J."/>
            <person name="Han D.M."/>
            <person name="Jeon C.O."/>
        </authorList>
    </citation>
    <scope>NUCLEOTIDE SEQUENCE [LARGE SCALE GENOMIC DNA]</scope>
    <source>
        <strain evidence="3 4">W115</strain>
    </source>
</reference>
<keyword evidence="2" id="KW-0732">Signal</keyword>
<dbReference type="RefSeq" id="WP_317055673.1">
    <property type="nucleotide sequence ID" value="NZ_CP146606.1"/>
</dbReference>
<proteinExistence type="predicted"/>
<name>A0ABZ2TH33_9RHOB</name>
<gene>
    <name evidence="3" type="ORF">RZS32_003650</name>
</gene>
<evidence type="ECO:0000313" key="3">
    <source>
        <dbReference type="EMBL" id="WYK18991.1"/>
    </source>
</evidence>
<feature type="region of interest" description="Disordered" evidence="1">
    <location>
        <begin position="87"/>
        <end position="106"/>
    </location>
</feature>
<organism evidence="3 4">
    <name type="scientific">Roseovarius rhodophyticola</name>
    <dbReference type="NCBI Taxonomy" id="3080827"/>
    <lineage>
        <taxon>Bacteria</taxon>
        <taxon>Pseudomonadati</taxon>
        <taxon>Pseudomonadota</taxon>
        <taxon>Alphaproteobacteria</taxon>
        <taxon>Rhodobacterales</taxon>
        <taxon>Roseobacteraceae</taxon>
        <taxon>Roseovarius</taxon>
    </lineage>
</organism>
<evidence type="ECO:0000313" key="4">
    <source>
        <dbReference type="Proteomes" id="UP001281305"/>
    </source>
</evidence>
<evidence type="ECO:0008006" key="5">
    <source>
        <dbReference type="Google" id="ProtNLM"/>
    </source>
</evidence>
<sequence>MAKLVVVIALLALFTMRIPASITHAKARIDTVAQHHTDYGSRPVYSATGLDGTHYPLVARSADMPGALDIGQTVCLRVQKDRFTGRISARHAPENPTCRPNLHTTK</sequence>
<accession>A0ABZ2TH33</accession>
<feature type="chain" id="PRO_5045624599" description="DUF1344 domain-containing protein" evidence="2">
    <location>
        <begin position="21"/>
        <end position="106"/>
    </location>
</feature>
<keyword evidence="4" id="KW-1185">Reference proteome</keyword>
<evidence type="ECO:0000256" key="2">
    <source>
        <dbReference type="SAM" id="SignalP"/>
    </source>
</evidence>
<dbReference type="EMBL" id="CP146606">
    <property type="protein sequence ID" value="WYK18991.1"/>
    <property type="molecule type" value="Genomic_DNA"/>
</dbReference>
<dbReference type="Proteomes" id="UP001281305">
    <property type="component" value="Chromosome"/>
</dbReference>
<evidence type="ECO:0000256" key="1">
    <source>
        <dbReference type="SAM" id="MobiDB-lite"/>
    </source>
</evidence>